<dbReference type="GO" id="GO:0015134">
    <property type="term" value="F:hexuronate transmembrane transporter activity"/>
    <property type="evidence" value="ECO:0007669"/>
    <property type="project" value="TreeGrafter"/>
</dbReference>
<dbReference type="AlphaFoldDB" id="A0A2A2SCK4"/>
<sequence>MFGARGSVGAIAVIVRPLSETRGLRSLTTSLIVPSSSVPHPARPPPSSDVPTPGAPLPRKVWLIVALLFCTGFLNYLDRQTLSILKATLKSVFDFDDSGYSTLIAAFMVPYIIMYVVGGRIVDRFGSRLSMTVFIASWSVANALGGLAQSLGQLGGARALLGAAEAGTFPAFQRAIISWVPSERRAFAMSLVAPSTTLGAVAAPPLIAALTLHLSWRGAFILPGVLGLLLALAWWFADRGAPAEAEIRESGAASFGEVLRERRLWGVVAARGLSDPVWYFHLFWIPGYLQERLGLSLAQLGAVGWIPTVTASVICIAAAHLTDQRVARGRDPISSRLLFFYSGAVLAPIGALTTLAPNLAVALLLITIVTVACQLWFFGTGPLLADMLPARINASAFGVIGAFGASTGLILNFAAGPIIEQLGYAVVFGGLALLHPIAALVLWLSIVADRRRTADRGEPQAVG</sequence>
<reference evidence="8" key="1">
    <citation type="submission" date="2017-09" db="EMBL/GenBank/DDBJ databases">
        <authorList>
            <person name="Feng G."/>
            <person name="Zhu H."/>
        </authorList>
    </citation>
    <scope>NUCLEOTIDE SEQUENCE [LARGE SCALE GENOMIC DNA]</scope>
    <source>
        <strain evidence="8">1PNM-20</strain>
    </source>
</reference>
<keyword evidence="4 5" id="KW-0472">Membrane</keyword>
<proteinExistence type="predicted"/>
<comment type="caution">
    <text evidence="7">The sequence shown here is derived from an EMBL/GenBank/DDBJ whole genome shotgun (WGS) entry which is preliminary data.</text>
</comment>
<gene>
    <name evidence="7" type="ORF">CKY28_12805</name>
</gene>
<dbReference type="GO" id="GO:0016020">
    <property type="term" value="C:membrane"/>
    <property type="evidence" value="ECO:0007669"/>
    <property type="project" value="UniProtKB-SubCell"/>
</dbReference>
<dbReference type="Gene3D" id="1.20.1250.20">
    <property type="entry name" value="MFS general substrate transporter like domains"/>
    <property type="match status" value="2"/>
</dbReference>
<feature type="transmembrane region" description="Helical" evidence="5">
    <location>
        <begin position="219"/>
        <end position="237"/>
    </location>
</feature>
<feature type="transmembrane region" description="Helical" evidence="5">
    <location>
        <begin position="396"/>
        <end position="416"/>
    </location>
</feature>
<protein>
    <submittedName>
        <fullName evidence="7">MFS transporter</fullName>
    </submittedName>
</protein>
<feature type="transmembrane region" description="Helical" evidence="5">
    <location>
        <begin position="61"/>
        <end position="78"/>
    </location>
</feature>
<comment type="subcellular location">
    <subcellularLocation>
        <location evidence="1">Membrane</location>
        <topology evidence="1">Multi-pass membrane protein</topology>
    </subcellularLocation>
</comment>
<dbReference type="PANTHER" id="PTHR11662:SF285">
    <property type="entry name" value="HEXURONATE TRANSPORTER"/>
    <property type="match status" value="1"/>
</dbReference>
<evidence type="ECO:0000256" key="1">
    <source>
        <dbReference type="ARBA" id="ARBA00004141"/>
    </source>
</evidence>
<dbReference type="InterPro" id="IPR011701">
    <property type="entry name" value="MFS"/>
</dbReference>
<feature type="transmembrane region" description="Helical" evidence="5">
    <location>
        <begin position="187"/>
        <end position="212"/>
    </location>
</feature>
<evidence type="ECO:0000256" key="2">
    <source>
        <dbReference type="ARBA" id="ARBA00022692"/>
    </source>
</evidence>
<keyword evidence="3 5" id="KW-1133">Transmembrane helix</keyword>
<feature type="domain" description="Major facilitator superfamily (MFS) profile" evidence="6">
    <location>
        <begin position="64"/>
        <end position="450"/>
    </location>
</feature>
<organism evidence="7 8">
    <name type="scientific">Sphingomonas lenta</name>
    <dbReference type="NCBI Taxonomy" id="1141887"/>
    <lineage>
        <taxon>Bacteria</taxon>
        <taxon>Pseudomonadati</taxon>
        <taxon>Pseudomonadota</taxon>
        <taxon>Alphaproteobacteria</taxon>
        <taxon>Sphingomonadales</taxon>
        <taxon>Sphingomonadaceae</taxon>
        <taxon>Sphingomonas</taxon>
    </lineage>
</organism>
<dbReference type="Proteomes" id="UP000218151">
    <property type="component" value="Unassembled WGS sequence"/>
</dbReference>
<feature type="transmembrane region" description="Helical" evidence="5">
    <location>
        <begin position="302"/>
        <end position="321"/>
    </location>
</feature>
<name>A0A2A2SCK4_9SPHN</name>
<dbReference type="PANTHER" id="PTHR11662">
    <property type="entry name" value="SOLUTE CARRIER FAMILY 17"/>
    <property type="match status" value="1"/>
</dbReference>
<dbReference type="InterPro" id="IPR036259">
    <property type="entry name" value="MFS_trans_sf"/>
</dbReference>
<evidence type="ECO:0000313" key="8">
    <source>
        <dbReference type="Proteomes" id="UP000218151"/>
    </source>
</evidence>
<feature type="transmembrane region" description="Helical" evidence="5">
    <location>
        <begin position="333"/>
        <end position="353"/>
    </location>
</feature>
<dbReference type="Pfam" id="PF07690">
    <property type="entry name" value="MFS_1"/>
    <property type="match status" value="1"/>
</dbReference>
<evidence type="ECO:0000259" key="6">
    <source>
        <dbReference type="PROSITE" id="PS50850"/>
    </source>
</evidence>
<dbReference type="EMBL" id="NSLI01000004">
    <property type="protein sequence ID" value="PAX06943.1"/>
    <property type="molecule type" value="Genomic_DNA"/>
</dbReference>
<evidence type="ECO:0000313" key="7">
    <source>
        <dbReference type="EMBL" id="PAX06943.1"/>
    </source>
</evidence>
<dbReference type="CDD" id="cd17319">
    <property type="entry name" value="MFS_ExuT_GudP_like"/>
    <property type="match status" value="1"/>
</dbReference>
<dbReference type="InterPro" id="IPR020846">
    <property type="entry name" value="MFS_dom"/>
</dbReference>
<feature type="transmembrane region" description="Helical" evidence="5">
    <location>
        <begin position="359"/>
        <end position="384"/>
    </location>
</feature>
<evidence type="ECO:0000256" key="4">
    <source>
        <dbReference type="ARBA" id="ARBA00023136"/>
    </source>
</evidence>
<dbReference type="PROSITE" id="PS50850">
    <property type="entry name" value="MFS"/>
    <property type="match status" value="1"/>
</dbReference>
<feature type="transmembrane region" description="Helical" evidence="5">
    <location>
        <begin position="422"/>
        <end position="446"/>
    </location>
</feature>
<accession>A0A2A2SCK4</accession>
<dbReference type="InterPro" id="IPR050382">
    <property type="entry name" value="MFS_Na/Anion_cotransporter"/>
</dbReference>
<keyword evidence="8" id="KW-1185">Reference proteome</keyword>
<evidence type="ECO:0000256" key="5">
    <source>
        <dbReference type="SAM" id="Phobius"/>
    </source>
</evidence>
<keyword evidence="2 5" id="KW-0812">Transmembrane</keyword>
<feature type="transmembrane region" description="Helical" evidence="5">
    <location>
        <begin position="98"/>
        <end position="117"/>
    </location>
</feature>
<dbReference type="SUPFAM" id="SSF103473">
    <property type="entry name" value="MFS general substrate transporter"/>
    <property type="match status" value="1"/>
</dbReference>
<evidence type="ECO:0000256" key="3">
    <source>
        <dbReference type="ARBA" id="ARBA00022989"/>
    </source>
</evidence>
<feature type="transmembrane region" description="Helical" evidence="5">
    <location>
        <begin position="129"/>
        <end position="148"/>
    </location>
</feature>
<dbReference type="OrthoDB" id="9794076at2"/>